<evidence type="ECO:0000256" key="7">
    <source>
        <dbReference type="ARBA" id="ARBA00023004"/>
    </source>
</evidence>
<proteinExistence type="inferred from homology"/>
<feature type="chain" id="PRO_5037208505" evidence="14">
    <location>
        <begin position="21"/>
        <end position="794"/>
    </location>
</feature>
<evidence type="ECO:0000313" key="17">
    <source>
        <dbReference type="EMBL" id="MBO8483387.1"/>
    </source>
</evidence>
<dbReference type="EMBL" id="JADILV010000033">
    <property type="protein sequence ID" value="MBO8483387.1"/>
    <property type="molecule type" value="Genomic_DNA"/>
</dbReference>
<evidence type="ECO:0000259" key="16">
    <source>
        <dbReference type="Pfam" id="PF07715"/>
    </source>
</evidence>
<feature type="domain" description="TonB-dependent receptor plug" evidence="16">
    <location>
        <begin position="57"/>
        <end position="165"/>
    </location>
</feature>
<comment type="subcellular location">
    <subcellularLocation>
        <location evidence="1 12">Cell outer membrane</location>
        <topology evidence="1 12">Multi-pass membrane protein</topology>
    </subcellularLocation>
</comment>
<comment type="caution">
    <text evidence="17">The sequence shown here is derived from an EMBL/GenBank/DDBJ whole genome shotgun (WGS) entry which is preliminary data.</text>
</comment>
<keyword evidence="6 14" id="KW-0732">Signal</keyword>
<comment type="similarity">
    <text evidence="12 13">Belongs to the TonB-dependent receptor family.</text>
</comment>
<dbReference type="Pfam" id="PF07715">
    <property type="entry name" value="Plug"/>
    <property type="match status" value="1"/>
</dbReference>
<keyword evidence="11 12" id="KW-0998">Cell outer membrane</keyword>
<keyword evidence="5 12" id="KW-0812">Transmembrane</keyword>
<organism evidence="17 18">
    <name type="scientific">Candidatus Cryptobacteroides avicola</name>
    <dbReference type="NCBI Taxonomy" id="2840757"/>
    <lineage>
        <taxon>Bacteria</taxon>
        <taxon>Pseudomonadati</taxon>
        <taxon>Bacteroidota</taxon>
        <taxon>Bacteroidia</taxon>
        <taxon>Bacteroidales</taxon>
        <taxon>Candidatus Cryptobacteroides</taxon>
    </lineage>
</organism>
<evidence type="ECO:0000259" key="15">
    <source>
        <dbReference type="Pfam" id="PF00593"/>
    </source>
</evidence>
<keyword evidence="17" id="KW-0675">Receptor</keyword>
<evidence type="ECO:0000256" key="12">
    <source>
        <dbReference type="PROSITE-ProRule" id="PRU01360"/>
    </source>
</evidence>
<evidence type="ECO:0000256" key="14">
    <source>
        <dbReference type="SAM" id="SignalP"/>
    </source>
</evidence>
<keyword evidence="10 12" id="KW-0472">Membrane</keyword>
<reference evidence="17" key="2">
    <citation type="journal article" date="2021" name="PeerJ">
        <title>Extensive microbial diversity within the chicken gut microbiome revealed by metagenomics and culture.</title>
        <authorList>
            <person name="Gilroy R."/>
            <person name="Ravi A."/>
            <person name="Getino M."/>
            <person name="Pursley I."/>
            <person name="Horton D.L."/>
            <person name="Alikhan N.F."/>
            <person name="Baker D."/>
            <person name="Gharbi K."/>
            <person name="Hall N."/>
            <person name="Watson M."/>
            <person name="Adriaenssens E.M."/>
            <person name="Foster-Nyarko E."/>
            <person name="Jarju S."/>
            <person name="Secka A."/>
            <person name="Antonio M."/>
            <person name="Oren A."/>
            <person name="Chaudhuri R.R."/>
            <person name="La Ragione R."/>
            <person name="Hildebrand F."/>
            <person name="Pallen M.J."/>
        </authorList>
    </citation>
    <scope>NUCLEOTIDE SEQUENCE</scope>
    <source>
        <strain evidence="17">G3-8215</strain>
    </source>
</reference>
<keyword evidence="3 12" id="KW-1134">Transmembrane beta strand</keyword>
<evidence type="ECO:0000256" key="4">
    <source>
        <dbReference type="ARBA" id="ARBA00022496"/>
    </source>
</evidence>
<dbReference type="InterPro" id="IPR039426">
    <property type="entry name" value="TonB-dep_rcpt-like"/>
</dbReference>
<keyword evidence="2 12" id="KW-0813">Transport</keyword>
<evidence type="ECO:0000256" key="2">
    <source>
        <dbReference type="ARBA" id="ARBA00022448"/>
    </source>
</evidence>
<keyword evidence="8" id="KW-0406">Ion transport</keyword>
<dbReference type="SUPFAM" id="SSF56935">
    <property type="entry name" value="Porins"/>
    <property type="match status" value="1"/>
</dbReference>
<feature type="domain" description="TonB-dependent receptor-like beta-barrel" evidence="15">
    <location>
        <begin position="264"/>
        <end position="750"/>
    </location>
</feature>
<evidence type="ECO:0000256" key="6">
    <source>
        <dbReference type="ARBA" id="ARBA00022729"/>
    </source>
</evidence>
<dbReference type="AlphaFoldDB" id="A0A940DQR2"/>
<dbReference type="InterPro" id="IPR000531">
    <property type="entry name" value="Beta-barrel_TonB"/>
</dbReference>
<keyword evidence="9 13" id="KW-0798">TonB box</keyword>
<dbReference type="PANTHER" id="PTHR32552">
    <property type="entry name" value="FERRICHROME IRON RECEPTOR-RELATED"/>
    <property type="match status" value="1"/>
</dbReference>
<dbReference type="PROSITE" id="PS52016">
    <property type="entry name" value="TONB_DEPENDENT_REC_3"/>
    <property type="match status" value="1"/>
</dbReference>
<dbReference type="InterPro" id="IPR036942">
    <property type="entry name" value="Beta-barrel_TonB_sf"/>
</dbReference>
<evidence type="ECO:0000256" key="5">
    <source>
        <dbReference type="ARBA" id="ARBA00022692"/>
    </source>
</evidence>
<evidence type="ECO:0000256" key="8">
    <source>
        <dbReference type="ARBA" id="ARBA00023065"/>
    </source>
</evidence>
<evidence type="ECO:0000256" key="10">
    <source>
        <dbReference type="ARBA" id="ARBA00023136"/>
    </source>
</evidence>
<protein>
    <submittedName>
        <fullName evidence="17">TonB-dependent receptor</fullName>
    </submittedName>
</protein>
<dbReference type="InterPro" id="IPR010916">
    <property type="entry name" value="TonB_box_CS"/>
</dbReference>
<keyword evidence="4" id="KW-0410">Iron transport</keyword>
<dbReference type="Gene3D" id="2.170.130.10">
    <property type="entry name" value="TonB-dependent receptor, plug domain"/>
    <property type="match status" value="1"/>
</dbReference>
<name>A0A940DQR2_9BACT</name>
<reference evidence="17" key="1">
    <citation type="submission" date="2020-10" db="EMBL/GenBank/DDBJ databases">
        <authorList>
            <person name="Gilroy R."/>
        </authorList>
    </citation>
    <scope>NUCLEOTIDE SEQUENCE</scope>
    <source>
        <strain evidence="17">G3-8215</strain>
    </source>
</reference>
<evidence type="ECO:0000313" key="18">
    <source>
        <dbReference type="Proteomes" id="UP000725002"/>
    </source>
</evidence>
<evidence type="ECO:0000256" key="13">
    <source>
        <dbReference type="RuleBase" id="RU003357"/>
    </source>
</evidence>
<dbReference type="Pfam" id="PF00593">
    <property type="entry name" value="TonB_dep_Rec_b-barrel"/>
    <property type="match status" value="1"/>
</dbReference>
<dbReference type="InterPro" id="IPR012910">
    <property type="entry name" value="Plug_dom"/>
</dbReference>
<keyword evidence="7" id="KW-0408">Iron</keyword>
<accession>A0A940DQR2</accession>
<dbReference type="PROSITE" id="PS00430">
    <property type="entry name" value="TONB_DEPENDENT_REC_1"/>
    <property type="match status" value="1"/>
</dbReference>
<evidence type="ECO:0000256" key="11">
    <source>
        <dbReference type="ARBA" id="ARBA00023237"/>
    </source>
</evidence>
<sequence>MRGFLFSAALCALVPFAAAAAVNEADVTSGNAGNIPAEDEINDRLDSVVVSASRAGKSTPVTYTMVSRQQLRQNNPINSLPMMLNLQPSVVSVNEGGTGLGYSKMTIRGSKGSQVNVTLNGITLNDAESQEVFWVNIPALTGLISSVQLQRGLGTSANGAGAFGASVNMSTASVTSDPHVSAEISAGSYNTFMTTVAAGTGLTKSGIYFDFAYSKNYTDGYIRNAKARVQSAFAALGWMNGTNSLRLTYLMGDQHTGITWNGIDPDTYETDRRYNSAGEYTDEFGNVHYYDNETDNYTQHHIQLNYTHQFPKNVVWSTTLNFTKGDGYYENYKAGESMSDYNLPELPPSPVIDPATGVQMTDDKGNPVFKEGADFITREAMDNYYLVFNSDVKYTSDKLAFTGGINLSRYDGGHFGNILWCSRLGDDYDYGAYNRNDSWYRNNGLKQEANVFARAEYTPVGWLTAYVDLQYRGVSLKMKGPDDDAGLLDYRTTWNFFNPRAGLTFNWRPEHKAYVSAAVGNREPGRSDIKENIKNVNSGNRDGISIRPEQMVDVEIGYQYTGKKVTASANLYFMEYFDMLLETGRLSDVGYALKENVGRAYRRGIELAAAWQAAPWFRLDANATLSMNKILDYVGYCDNIRYVENEDGGLDLDYPGGQTAVKFGKTDMLMSPSVIGMLQLSFQPFAATASNSLKSTTLSINGKYVGRQYMDNTSSSERTIPGYFVSNLSVSHEFNVKGGKFGISGYINNLFNNMYYADGGAYSMYNVDTGKIEADVWVYPQAPVNFMLKLSYRF</sequence>
<evidence type="ECO:0000256" key="3">
    <source>
        <dbReference type="ARBA" id="ARBA00022452"/>
    </source>
</evidence>
<gene>
    <name evidence="17" type="ORF">IAB75_04660</name>
</gene>
<dbReference type="GO" id="GO:0015344">
    <property type="term" value="F:siderophore uptake transmembrane transporter activity"/>
    <property type="evidence" value="ECO:0007669"/>
    <property type="project" value="TreeGrafter"/>
</dbReference>
<evidence type="ECO:0000256" key="1">
    <source>
        <dbReference type="ARBA" id="ARBA00004571"/>
    </source>
</evidence>
<dbReference type="PANTHER" id="PTHR32552:SF68">
    <property type="entry name" value="FERRICHROME OUTER MEMBRANE TRANSPORTER_PHAGE RECEPTOR"/>
    <property type="match status" value="1"/>
</dbReference>
<dbReference type="Gene3D" id="2.40.170.20">
    <property type="entry name" value="TonB-dependent receptor, beta-barrel domain"/>
    <property type="match status" value="1"/>
</dbReference>
<dbReference type="Proteomes" id="UP000725002">
    <property type="component" value="Unassembled WGS sequence"/>
</dbReference>
<feature type="signal peptide" evidence="14">
    <location>
        <begin position="1"/>
        <end position="20"/>
    </location>
</feature>
<dbReference type="InterPro" id="IPR037066">
    <property type="entry name" value="Plug_dom_sf"/>
</dbReference>
<dbReference type="GO" id="GO:0009279">
    <property type="term" value="C:cell outer membrane"/>
    <property type="evidence" value="ECO:0007669"/>
    <property type="project" value="UniProtKB-SubCell"/>
</dbReference>
<evidence type="ECO:0000256" key="9">
    <source>
        <dbReference type="ARBA" id="ARBA00023077"/>
    </source>
</evidence>